<dbReference type="InterPro" id="IPR050314">
    <property type="entry name" value="Glycosyl_Hydrlase_18"/>
</dbReference>
<protein>
    <recommendedName>
        <fullName evidence="2">chitinase</fullName>
        <ecNumber evidence="2">3.2.1.14</ecNumber>
    </recommendedName>
</protein>
<dbReference type="InterPro" id="IPR017853">
    <property type="entry name" value="GH"/>
</dbReference>
<dbReference type="InterPro" id="IPR001579">
    <property type="entry name" value="Glyco_hydro_18_chit_AS"/>
</dbReference>
<dbReference type="GO" id="GO:0006032">
    <property type="term" value="P:chitin catabolic process"/>
    <property type="evidence" value="ECO:0007669"/>
    <property type="project" value="UniProtKB-KW"/>
</dbReference>
<dbReference type="PANTHER" id="PTHR11177:SF317">
    <property type="entry name" value="CHITINASE 12-RELATED"/>
    <property type="match status" value="1"/>
</dbReference>
<feature type="region of interest" description="Disordered" evidence="8">
    <location>
        <begin position="176"/>
        <end position="198"/>
    </location>
</feature>
<dbReference type="AlphaFoldDB" id="A0A418WJK4"/>
<dbReference type="InterPro" id="IPR001223">
    <property type="entry name" value="Glyco_hydro18_cat"/>
</dbReference>
<dbReference type="EMBL" id="QYUM01000003">
    <property type="protein sequence ID" value="RJF90204.1"/>
    <property type="molecule type" value="Genomic_DNA"/>
</dbReference>
<sequence length="534" mass="56173">MGGAARLTGEHMNRRGAILLAVAALLAACGGGSGDQGGDAPPPPPPPVVQVSVAPADIAIAPAAIQQFSCTVTGNANTQCTWRVQEGAAGGTVSAAGLYTAPAAAGIFHVIAASVADPGRTATATVRVTAANAATPWVTGYYAGWFWDVMYPPQEVDMTAMTHFVFGRVAPGGGSLGGTPGTLEKGAGTAHDAGLSPDGTRSVEDYLIQRAHAANTRALLMLGGDGPDGIGFLRSTTDAMRPTFVRTIVDYLVAHDYDGVDIDWENELEGNAGLGVSAAEARRRLMALIADVRTEANSRPRYSGANRPVIITFPGYAVSINFLEPGGRVEQWQADVANMVDQYNLMSYGIGTAFNGAGWDSWFSGPILGATGTTPYDLNTSINAYVATGVPRWKLGIGIGFYGIFYGPTITGPRQSTATNGIFVTDDVALRYAELVRKGYLDDRNGTYHWDDAARVGYRSYGGGGYVPAIDPASPRAGFLSYEDERSIAAKGNWVRETGVGGTILWTLNYGYLAQSRTNPLLAAVKQSFLPQRR</sequence>
<comment type="caution">
    <text evidence="10">The sequence shown here is derived from an EMBL/GenBank/DDBJ whole genome shotgun (WGS) entry which is preliminary data.</text>
</comment>
<dbReference type="OrthoDB" id="5478822at2"/>
<keyword evidence="5 6" id="KW-0326">Glycosidase</keyword>
<dbReference type="Gene3D" id="3.10.50.10">
    <property type="match status" value="1"/>
</dbReference>
<evidence type="ECO:0000256" key="5">
    <source>
        <dbReference type="ARBA" id="ARBA00023295"/>
    </source>
</evidence>
<evidence type="ECO:0000256" key="2">
    <source>
        <dbReference type="ARBA" id="ARBA00012729"/>
    </source>
</evidence>
<feature type="domain" description="GH18" evidence="9">
    <location>
        <begin position="136"/>
        <end position="532"/>
    </location>
</feature>
<evidence type="ECO:0000256" key="6">
    <source>
        <dbReference type="RuleBase" id="RU000489"/>
    </source>
</evidence>
<dbReference type="InterPro" id="IPR029070">
    <property type="entry name" value="Chitinase_insertion_sf"/>
</dbReference>
<keyword evidence="3 6" id="KW-0378">Hydrolase</keyword>
<dbReference type="PROSITE" id="PS51257">
    <property type="entry name" value="PROKAR_LIPOPROTEIN"/>
    <property type="match status" value="1"/>
</dbReference>
<dbReference type="GO" id="GO:0005576">
    <property type="term" value="C:extracellular region"/>
    <property type="evidence" value="ECO:0007669"/>
    <property type="project" value="TreeGrafter"/>
</dbReference>
<gene>
    <name evidence="10" type="ORF">D3876_07920</name>
</gene>
<evidence type="ECO:0000256" key="1">
    <source>
        <dbReference type="ARBA" id="ARBA00000822"/>
    </source>
</evidence>
<keyword evidence="4" id="KW-0146">Chitin degradation</keyword>
<keyword evidence="11" id="KW-1185">Reference proteome</keyword>
<reference evidence="10 11" key="1">
    <citation type="submission" date="2018-09" db="EMBL/GenBank/DDBJ databases">
        <authorList>
            <person name="Zhu H."/>
        </authorList>
    </citation>
    <scope>NUCLEOTIDE SEQUENCE [LARGE SCALE GENOMIC DNA]</scope>
    <source>
        <strain evidence="10 11">K2R01-6</strain>
    </source>
</reference>
<evidence type="ECO:0000313" key="10">
    <source>
        <dbReference type="EMBL" id="RJF90204.1"/>
    </source>
</evidence>
<dbReference type="GO" id="GO:0005975">
    <property type="term" value="P:carbohydrate metabolic process"/>
    <property type="evidence" value="ECO:0007669"/>
    <property type="project" value="InterPro"/>
</dbReference>
<dbReference type="Gene3D" id="3.20.20.80">
    <property type="entry name" value="Glycosidases"/>
    <property type="match status" value="1"/>
</dbReference>
<dbReference type="InterPro" id="IPR011583">
    <property type="entry name" value="Chitinase_II/V-like_cat"/>
</dbReference>
<dbReference type="PROSITE" id="PS51910">
    <property type="entry name" value="GH18_2"/>
    <property type="match status" value="1"/>
</dbReference>
<evidence type="ECO:0000256" key="8">
    <source>
        <dbReference type="SAM" id="MobiDB-lite"/>
    </source>
</evidence>
<evidence type="ECO:0000259" key="9">
    <source>
        <dbReference type="PROSITE" id="PS51910"/>
    </source>
</evidence>
<comment type="similarity">
    <text evidence="7">Belongs to the glycosyl hydrolase 18 family.</text>
</comment>
<dbReference type="Pfam" id="PF00704">
    <property type="entry name" value="Glyco_hydro_18"/>
    <property type="match status" value="1"/>
</dbReference>
<dbReference type="GO" id="GO:0008843">
    <property type="term" value="F:endochitinase activity"/>
    <property type="evidence" value="ECO:0007669"/>
    <property type="project" value="UniProtKB-EC"/>
</dbReference>
<evidence type="ECO:0000313" key="11">
    <source>
        <dbReference type="Proteomes" id="UP000286100"/>
    </source>
</evidence>
<name>A0A418WJK4_9SPHN</name>
<evidence type="ECO:0000256" key="4">
    <source>
        <dbReference type="ARBA" id="ARBA00023024"/>
    </source>
</evidence>
<keyword evidence="4" id="KW-0119">Carbohydrate metabolism</keyword>
<dbReference type="PROSITE" id="PS01095">
    <property type="entry name" value="GH18_1"/>
    <property type="match status" value="1"/>
</dbReference>
<evidence type="ECO:0000256" key="7">
    <source>
        <dbReference type="RuleBase" id="RU004453"/>
    </source>
</evidence>
<dbReference type="EC" id="3.2.1.14" evidence="2"/>
<dbReference type="GO" id="GO:0008061">
    <property type="term" value="F:chitin binding"/>
    <property type="evidence" value="ECO:0007669"/>
    <property type="project" value="InterPro"/>
</dbReference>
<proteinExistence type="inferred from homology"/>
<dbReference type="SMART" id="SM00636">
    <property type="entry name" value="Glyco_18"/>
    <property type="match status" value="1"/>
</dbReference>
<dbReference type="SUPFAM" id="SSF51445">
    <property type="entry name" value="(Trans)glycosidases"/>
    <property type="match status" value="1"/>
</dbReference>
<comment type="catalytic activity">
    <reaction evidence="1">
        <text>Random endo-hydrolysis of N-acetyl-beta-D-glucosaminide (1-&gt;4)-beta-linkages in chitin and chitodextrins.</text>
        <dbReference type="EC" id="3.2.1.14"/>
    </reaction>
</comment>
<keyword evidence="4" id="KW-0624">Polysaccharide degradation</keyword>
<dbReference type="PANTHER" id="PTHR11177">
    <property type="entry name" value="CHITINASE"/>
    <property type="match status" value="1"/>
</dbReference>
<accession>A0A418WJK4</accession>
<evidence type="ECO:0000256" key="3">
    <source>
        <dbReference type="ARBA" id="ARBA00022801"/>
    </source>
</evidence>
<dbReference type="Proteomes" id="UP000286100">
    <property type="component" value="Unassembled WGS sequence"/>
</dbReference>
<organism evidence="10 11">
    <name type="scientific">Sphingomonas cavernae</name>
    <dbReference type="NCBI Taxonomy" id="2320861"/>
    <lineage>
        <taxon>Bacteria</taxon>
        <taxon>Pseudomonadati</taxon>
        <taxon>Pseudomonadota</taxon>
        <taxon>Alphaproteobacteria</taxon>
        <taxon>Sphingomonadales</taxon>
        <taxon>Sphingomonadaceae</taxon>
        <taxon>Sphingomonas</taxon>
    </lineage>
</organism>